<reference evidence="1 2" key="1">
    <citation type="journal article" date="2019" name="Commun. Biol.">
        <title>The bagworm genome reveals a unique fibroin gene that provides high tensile strength.</title>
        <authorList>
            <person name="Kono N."/>
            <person name="Nakamura H."/>
            <person name="Ohtoshi R."/>
            <person name="Tomita M."/>
            <person name="Numata K."/>
            <person name="Arakawa K."/>
        </authorList>
    </citation>
    <scope>NUCLEOTIDE SEQUENCE [LARGE SCALE GENOMIC DNA]</scope>
</reference>
<dbReference type="Proteomes" id="UP000299102">
    <property type="component" value="Unassembled WGS sequence"/>
</dbReference>
<dbReference type="EMBL" id="BGZK01007421">
    <property type="protein sequence ID" value="GBP03873.1"/>
    <property type="molecule type" value="Genomic_DNA"/>
</dbReference>
<gene>
    <name evidence="1" type="ORF">EVAR_72301_1</name>
</gene>
<name>A0A4C1SNS0_EUMVA</name>
<comment type="caution">
    <text evidence="1">The sequence shown here is derived from an EMBL/GenBank/DDBJ whole genome shotgun (WGS) entry which is preliminary data.</text>
</comment>
<accession>A0A4C1SNS0</accession>
<evidence type="ECO:0000313" key="2">
    <source>
        <dbReference type="Proteomes" id="UP000299102"/>
    </source>
</evidence>
<organism evidence="1 2">
    <name type="scientific">Eumeta variegata</name>
    <name type="common">Bagworm moth</name>
    <name type="synonym">Eumeta japonica</name>
    <dbReference type="NCBI Taxonomy" id="151549"/>
    <lineage>
        <taxon>Eukaryota</taxon>
        <taxon>Metazoa</taxon>
        <taxon>Ecdysozoa</taxon>
        <taxon>Arthropoda</taxon>
        <taxon>Hexapoda</taxon>
        <taxon>Insecta</taxon>
        <taxon>Pterygota</taxon>
        <taxon>Neoptera</taxon>
        <taxon>Endopterygota</taxon>
        <taxon>Lepidoptera</taxon>
        <taxon>Glossata</taxon>
        <taxon>Ditrysia</taxon>
        <taxon>Tineoidea</taxon>
        <taxon>Psychidae</taxon>
        <taxon>Oiketicinae</taxon>
        <taxon>Eumeta</taxon>
    </lineage>
</organism>
<protein>
    <submittedName>
        <fullName evidence="1">Uncharacterized protein</fullName>
    </submittedName>
</protein>
<dbReference type="AlphaFoldDB" id="A0A4C1SNS0"/>
<proteinExistence type="predicted"/>
<feature type="non-terminal residue" evidence="1">
    <location>
        <position position="1"/>
    </location>
</feature>
<keyword evidence="2" id="KW-1185">Reference proteome</keyword>
<sequence length="48" mass="5590">WGTRYCRGVRECELSDGPASRRRHSSRRREPGLLCKARRNYPFHSAAS</sequence>
<evidence type="ECO:0000313" key="1">
    <source>
        <dbReference type="EMBL" id="GBP03873.1"/>
    </source>
</evidence>